<dbReference type="KEGG" id="sog:RA178_18190"/>
<dbReference type="Pfam" id="PF00563">
    <property type="entry name" value="EAL"/>
    <property type="match status" value="1"/>
</dbReference>
<dbReference type="GeneID" id="301341155"/>
<dbReference type="CDD" id="cd01948">
    <property type="entry name" value="EAL"/>
    <property type="match status" value="1"/>
</dbReference>
<dbReference type="PROSITE" id="PS50883">
    <property type="entry name" value="EAL"/>
    <property type="match status" value="1"/>
</dbReference>
<dbReference type="Pfam" id="PF12792">
    <property type="entry name" value="CSS-motif"/>
    <property type="match status" value="1"/>
</dbReference>
<evidence type="ECO:0000256" key="2">
    <source>
        <dbReference type="ARBA" id="ARBA00012282"/>
    </source>
</evidence>
<evidence type="ECO:0000256" key="4">
    <source>
        <dbReference type="ARBA" id="ARBA00022636"/>
    </source>
</evidence>
<dbReference type="PANTHER" id="PTHR33121:SF79">
    <property type="entry name" value="CYCLIC DI-GMP PHOSPHODIESTERASE PDED-RELATED"/>
    <property type="match status" value="1"/>
</dbReference>
<reference evidence="12" key="1">
    <citation type="submission" date="2023-08" db="EMBL/GenBank/DDBJ databases">
        <title>Complete genome sequence of Shewanella oncorhynchi Z-P2, a siderophore putrebactin-producing bacterium.</title>
        <authorList>
            <person name="Zhang Y."/>
        </authorList>
    </citation>
    <scope>NUCLEOTIDE SEQUENCE</scope>
    <source>
        <strain evidence="12">Z-P2</strain>
    </source>
</reference>
<dbReference type="EMBL" id="CP132914">
    <property type="protein sequence ID" value="WMB72328.1"/>
    <property type="molecule type" value="Genomic_DNA"/>
</dbReference>
<organism evidence="12">
    <name type="scientific">Shewanella oncorhynchi</name>
    <dbReference type="NCBI Taxonomy" id="2726434"/>
    <lineage>
        <taxon>Bacteria</taxon>
        <taxon>Pseudomonadati</taxon>
        <taxon>Pseudomonadota</taxon>
        <taxon>Gammaproteobacteria</taxon>
        <taxon>Alteromonadales</taxon>
        <taxon>Shewanellaceae</taxon>
        <taxon>Shewanella</taxon>
    </lineage>
</organism>
<evidence type="ECO:0000256" key="9">
    <source>
        <dbReference type="ARBA" id="ARBA00034290"/>
    </source>
</evidence>
<protein>
    <recommendedName>
        <fullName evidence="2">cyclic-guanylate-specific phosphodiesterase</fullName>
        <ecNumber evidence="2">3.1.4.52</ecNumber>
    </recommendedName>
</protein>
<dbReference type="SUPFAM" id="SSF141868">
    <property type="entry name" value="EAL domain-like"/>
    <property type="match status" value="1"/>
</dbReference>
<comment type="subcellular location">
    <subcellularLocation>
        <location evidence="1">Cell membrane</location>
        <topology evidence="1">Multi-pass membrane protein</topology>
    </subcellularLocation>
</comment>
<gene>
    <name evidence="12" type="ORF">RA178_18190</name>
</gene>
<sequence length="506" mass="57385">MRKKLAKLNLPLWQWLAVILFPIGIAAVASYLSAQYFVEDKVKGVGAIYVSHIDTLVSHANEISHYALALKDSECQELYNYMLFQPYFRSALIYDSQHVYCSSKTGDIDTPLSIVSATENLEISNQFIITGTPFMPEVPAIVSSKWDPKSKHGAAVIIEGQYLLDSFVQPDVFPSAVINVALSINGKTIPESLEFIKNEVMTLDSEDHRFSVLLEMSPAFFRHFFWIFFAISLPFSIILITGSILFVLYSRLSRHSLADDIRSGIENEEFFLVYQPVICAEDGKAKGVEALVRWQHPQMGLVRPDLFIPIAEESKLIVPLTNYIFEKALKDFANMKVESGFRVAFNVAPEHFTQDDIESKFIHLRDSLDRIGVKPLIEITERQLLTPDICQRIESLRQLGILVAIDDFGTGQTTLSLLQTMPLDYLKIDKCFIDTIGQDSVTSHVLDTIIELSHKMNYVVVAEGVETQEQADYLTSRQVHFLQGYLFAKPMKLADLKLWLVEHFKK</sequence>
<evidence type="ECO:0000259" key="11">
    <source>
        <dbReference type="PROSITE" id="PS50883"/>
    </source>
</evidence>
<evidence type="ECO:0000256" key="5">
    <source>
        <dbReference type="ARBA" id="ARBA00022692"/>
    </source>
</evidence>
<comment type="catalytic activity">
    <reaction evidence="9">
        <text>3',3'-c-di-GMP + H2O = 5'-phosphoguanylyl(3'-&gt;5')guanosine + H(+)</text>
        <dbReference type="Rhea" id="RHEA:24902"/>
        <dbReference type="ChEBI" id="CHEBI:15377"/>
        <dbReference type="ChEBI" id="CHEBI:15378"/>
        <dbReference type="ChEBI" id="CHEBI:58754"/>
        <dbReference type="ChEBI" id="CHEBI:58805"/>
        <dbReference type="EC" id="3.1.4.52"/>
    </reaction>
</comment>
<dbReference type="InterPro" id="IPR035919">
    <property type="entry name" value="EAL_sf"/>
</dbReference>
<keyword evidence="8 10" id="KW-0472">Membrane</keyword>
<keyword evidence="5 10" id="KW-0812">Transmembrane</keyword>
<dbReference type="EC" id="3.1.4.52" evidence="2"/>
<dbReference type="InterPro" id="IPR024744">
    <property type="entry name" value="CSS-motif_dom"/>
</dbReference>
<keyword evidence="4" id="KW-0973">c-di-GMP</keyword>
<dbReference type="GO" id="GO:0005886">
    <property type="term" value="C:plasma membrane"/>
    <property type="evidence" value="ECO:0007669"/>
    <property type="project" value="UniProtKB-SubCell"/>
</dbReference>
<dbReference type="InterPro" id="IPR001633">
    <property type="entry name" value="EAL_dom"/>
</dbReference>
<dbReference type="InterPro" id="IPR050706">
    <property type="entry name" value="Cyclic-di-GMP_PDE-like"/>
</dbReference>
<evidence type="ECO:0000256" key="3">
    <source>
        <dbReference type="ARBA" id="ARBA00022475"/>
    </source>
</evidence>
<keyword evidence="6" id="KW-0378">Hydrolase</keyword>
<dbReference type="Gene3D" id="3.20.20.450">
    <property type="entry name" value="EAL domain"/>
    <property type="match status" value="1"/>
</dbReference>
<dbReference type="AlphaFoldDB" id="A0AA50KC27"/>
<accession>A0AA50KC27</accession>
<feature type="transmembrane region" description="Helical" evidence="10">
    <location>
        <begin position="224"/>
        <end position="249"/>
    </location>
</feature>
<evidence type="ECO:0000256" key="10">
    <source>
        <dbReference type="SAM" id="Phobius"/>
    </source>
</evidence>
<dbReference type="SMART" id="SM00052">
    <property type="entry name" value="EAL"/>
    <property type="match status" value="1"/>
</dbReference>
<dbReference type="GO" id="GO:0071111">
    <property type="term" value="F:cyclic-guanylate-specific phosphodiesterase activity"/>
    <property type="evidence" value="ECO:0007669"/>
    <property type="project" value="UniProtKB-EC"/>
</dbReference>
<evidence type="ECO:0000313" key="12">
    <source>
        <dbReference type="EMBL" id="WMB72328.1"/>
    </source>
</evidence>
<keyword evidence="7 10" id="KW-1133">Transmembrane helix</keyword>
<evidence type="ECO:0000256" key="6">
    <source>
        <dbReference type="ARBA" id="ARBA00022801"/>
    </source>
</evidence>
<keyword evidence="3" id="KW-1003">Cell membrane</keyword>
<proteinExistence type="predicted"/>
<evidence type="ECO:0000256" key="1">
    <source>
        <dbReference type="ARBA" id="ARBA00004651"/>
    </source>
</evidence>
<evidence type="ECO:0000256" key="7">
    <source>
        <dbReference type="ARBA" id="ARBA00022989"/>
    </source>
</evidence>
<feature type="domain" description="EAL" evidence="11">
    <location>
        <begin position="254"/>
        <end position="504"/>
    </location>
</feature>
<dbReference type="Proteomes" id="UP001236800">
    <property type="component" value="Chromosome"/>
</dbReference>
<dbReference type="RefSeq" id="WP_173246690.1">
    <property type="nucleotide sequence ID" value="NZ_CP132914.1"/>
</dbReference>
<evidence type="ECO:0000256" key="8">
    <source>
        <dbReference type="ARBA" id="ARBA00023136"/>
    </source>
</evidence>
<dbReference type="PANTHER" id="PTHR33121">
    <property type="entry name" value="CYCLIC DI-GMP PHOSPHODIESTERASE PDEF"/>
    <property type="match status" value="1"/>
</dbReference>
<name>A0AA50KC27_9GAMM</name>
<feature type="transmembrane region" description="Helical" evidence="10">
    <location>
        <begin position="12"/>
        <end position="32"/>
    </location>
</feature>